<keyword evidence="3" id="KW-1003">Cell membrane</keyword>
<evidence type="ECO:0000313" key="11">
    <source>
        <dbReference type="EMBL" id="RSD26971.1"/>
    </source>
</evidence>
<dbReference type="Proteomes" id="UP000279911">
    <property type="component" value="Unassembled WGS sequence"/>
</dbReference>
<evidence type="ECO:0000313" key="12">
    <source>
        <dbReference type="Proteomes" id="UP000279911"/>
    </source>
</evidence>
<gene>
    <name evidence="11" type="ORF">EJA10_10495</name>
</gene>
<reference evidence="12" key="1">
    <citation type="submission" date="2018-12" db="EMBL/GenBank/DDBJ databases">
        <title>Bacillus chawlae sp. nov., Bacillus glennii sp. nov., and Bacillus saganii sp. nov. Isolated from the Vehicle Assembly Building at Kennedy Space Center where the Viking Spacecraft were Assembled.</title>
        <authorList>
            <person name="Seuylemezian A."/>
            <person name="Vaishampayan P."/>
        </authorList>
    </citation>
    <scope>NUCLEOTIDE SEQUENCE [LARGE SCALE GENOMIC DNA]</scope>
    <source>
        <strain evidence="12">DSM 13966</strain>
    </source>
</reference>
<evidence type="ECO:0000256" key="5">
    <source>
        <dbReference type="ARBA" id="ARBA00022989"/>
    </source>
</evidence>
<feature type="coiled-coil region" evidence="7">
    <location>
        <begin position="214"/>
        <end position="255"/>
    </location>
</feature>
<dbReference type="RefSeq" id="WP_125479962.1">
    <property type="nucleotide sequence ID" value="NZ_RSFW01000013.1"/>
</dbReference>
<dbReference type="InterPro" id="IPR050445">
    <property type="entry name" value="Bact_polysacc_biosynth/exp"/>
</dbReference>
<evidence type="ECO:0000259" key="9">
    <source>
        <dbReference type="Pfam" id="PF02706"/>
    </source>
</evidence>
<dbReference type="PANTHER" id="PTHR32309:SF13">
    <property type="entry name" value="FERRIC ENTEROBACTIN TRANSPORT PROTEIN FEPE"/>
    <property type="match status" value="1"/>
</dbReference>
<evidence type="ECO:0000259" key="10">
    <source>
        <dbReference type="Pfam" id="PF13807"/>
    </source>
</evidence>
<feature type="transmembrane region" description="Helical" evidence="8">
    <location>
        <begin position="20"/>
        <end position="40"/>
    </location>
</feature>
<keyword evidence="7" id="KW-0175">Coiled coil</keyword>
<dbReference type="InterPro" id="IPR032807">
    <property type="entry name" value="GNVR"/>
</dbReference>
<feature type="transmembrane region" description="Helical" evidence="8">
    <location>
        <begin position="286"/>
        <end position="307"/>
    </location>
</feature>
<dbReference type="InterPro" id="IPR003856">
    <property type="entry name" value="LPS_length_determ_N"/>
</dbReference>
<protein>
    <recommendedName>
        <fullName evidence="13">Polysaccharide chain length determinant N-terminal domain-containing protein</fullName>
    </recommendedName>
</protein>
<evidence type="ECO:0000256" key="2">
    <source>
        <dbReference type="ARBA" id="ARBA00006683"/>
    </source>
</evidence>
<keyword evidence="4 8" id="KW-0812">Transmembrane</keyword>
<dbReference type="EMBL" id="RSFW01000013">
    <property type="protein sequence ID" value="RSD26971.1"/>
    <property type="molecule type" value="Genomic_DNA"/>
</dbReference>
<dbReference type="GO" id="GO:0004713">
    <property type="term" value="F:protein tyrosine kinase activity"/>
    <property type="evidence" value="ECO:0007669"/>
    <property type="project" value="TreeGrafter"/>
</dbReference>
<comment type="caution">
    <text evidence="11">The sequence shown here is derived from an EMBL/GenBank/DDBJ whole genome shotgun (WGS) entry which is preliminary data.</text>
</comment>
<feature type="domain" description="Tyrosine-protein kinase G-rich" evidence="10">
    <location>
        <begin position="230"/>
        <end position="305"/>
    </location>
</feature>
<evidence type="ECO:0000256" key="3">
    <source>
        <dbReference type="ARBA" id="ARBA00022475"/>
    </source>
</evidence>
<sequence length="314" mass="35578">MQEEISLREIIEVILKGKKLIIGITIIALIIAAILSYFVIKPSYETKATILVNNNSFQQVAGEELTSYLNEVVSTQVYSERLKSQQLLNRVIKNHELKDWTFRSLQKNLKVDTEKDSKLITITLEGNDPELIYKTLNAIIVESNTFTGESISNRLSAVSDQYKAQLGEEKEKLDAALEDYNKAQVAEGLPAIVLLDALTKEGKQYLIDIDERYLDELQNLDKNKQVEFQKLNNQVNALTSLYNKYNEKYEEARSLSKLFNLENVLTIVSEPDLPEDPVSPNKALNMAFAVIVGIMVGIAVVIFQHYWNETNKGS</sequence>
<dbReference type="Pfam" id="PF13807">
    <property type="entry name" value="GNVR"/>
    <property type="match status" value="1"/>
</dbReference>
<evidence type="ECO:0000256" key="8">
    <source>
        <dbReference type="SAM" id="Phobius"/>
    </source>
</evidence>
<organism evidence="11 12">
    <name type="scientific">Mesobacillus subterraneus</name>
    <dbReference type="NCBI Taxonomy" id="285983"/>
    <lineage>
        <taxon>Bacteria</taxon>
        <taxon>Bacillati</taxon>
        <taxon>Bacillota</taxon>
        <taxon>Bacilli</taxon>
        <taxon>Bacillales</taxon>
        <taxon>Bacillaceae</taxon>
        <taxon>Mesobacillus</taxon>
    </lineage>
</organism>
<evidence type="ECO:0000256" key="1">
    <source>
        <dbReference type="ARBA" id="ARBA00004651"/>
    </source>
</evidence>
<name>A0A3R9E624_9BACI</name>
<evidence type="ECO:0000256" key="6">
    <source>
        <dbReference type="ARBA" id="ARBA00023136"/>
    </source>
</evidence>
<dbReference type="Pfam" id="PF02706">
    <property type="entry name" value="Wzz"/>
    <property type="match status" value="1"/>
</dbReference>
<dbReference type="PANTHER" id="PTHR32309">
    <property type="entry name" value="TYROSINE-PROTEIN KINASE"/>
    <property type="match status" value="1"/>
</dbReference>
<evidence type="ECO:0000256" key="7">
    <source>
        <dbReference type="SAM" id="Coils"/>
    </source>
</evidence>
<evidence type="ECO:0008006" key="13">
    <source>
        <dbReference type="Google" id="ProtNLM"/>
    </source>
</evidence>
<dbReference type="GO" id="GO:0005886">
    <property type="term" value="C:plasma membrane"/>
    <property type="evidence" value="ECO:0007669"/>
    <property type="project" value="UniProtKB-SubCell"/>
</dbReference>
<keyword evidence="5 8" id="KW-1133">Transmembrane helix</keyword>
<comment type="similarity">
    <text evidence="2">Belongs to the CpsC/CapA family.</text>
</comment>
<dbReference type="OrthoDB" id="2854392at2"/>
<feature type="domain" description="Polysaccharide chain length determinant N-terminal" evidence="9">
    <location>
        <begin position="3"/>
        <end position="94"/>
    </location>
</feature>
<accession>A0A3R9E624</accession>
<comment type="subcellular location">
    <subcellularLocation>
        <location evidence="1">Cell membrane</location>
        <topology evidence="1">Multi-pass membrane protein</topology>
    </subcellularLocation>
</comment>
<feature type="coiled-coil region" evidence="7">
    <location>
        <begin position="159"/>
        <end position="186"/>
    </location>
</feature>
<proteinExistence type="inferred from homology"/>
<dbReference type="AlphaFoldDB" id="A0A3R9E624"/>
<keyword evidence="6 8" id="KW-0472">Membrane</keyword>
<evidence type="ECO:0000256" key="4">
    <source>
        <dbReference type="ARBA" id="ARBA00022692"/>
    </source>
</evidence>